<dbReference type="EMBL" id="VSWC01000106">
    <property type="protein sequence ID" value="KAA1085729.1"/>
    <property type="molecule type" value="Genomic_DNA"/>
</dbReference>
<feature type="domain" description="RFX1-4/6/8-like BCD" evidence="2">
    <location>
        <begin position="35"/>
        <end position="97"/>
    </location>
</feature>
<evidence type="ECO:0000313" key="3">
    <source>
        <dbReference type="EMBL" id="KAA1085729.1"/>
    </source>
</evidence>
<comment type="caution">
    <text evidence="4">The sequence shown here is derived from an EMBL/GenBank/DDBJ whole genome shotgun (WGS) entry which is preliminary data.</text>
</comment>
<dbReference type="AlphaFoldDB" id="A0A5B0SDV2"/>
<sequence>MLNCQHGNARLAIIDPNWCCRAWTSDLDHQKAREFWSMYVDHLKNLLDSIKSYWFDQFKLALRTFWTSMDSALREFVTHSLMMSLTYQADAVVYNNLKGQPPNNHFRQDIETAKEARNSPMRT</sequence>
<organism evidence="4 6">
    <name type="scientific">Puccinia graminis f. sp. tritici</name>
    <dbReference type="NCBI Taxonomy" id="56615"/>
    <lineage>
        <taxon>Eukaryota</taxon>
        <taxon>Fungi</taxon>
        <taxon>Dikarya</taxon>
        <taxon>Basidiomycota</taxon>
        <taxon>Pucciniomycotina</taxon>
        <taxon>Pucciniomycetes</taxon>
        <taxon>Pucciniales</taxon>
        <taxon>Pucciniaceae</taxon>
        <taxon>Puccinia</taxon>
    </lineage>
</organism>
<protein>
    <recommendedName>
        <fullName evidence="2">RFX1-4/6/8-like BCD domain-containing protein</fullName>
    </recommendedName>
</protein>
<proteinExistence type="predicted"/>
<dbReference type="InterPro" id="IPR057321">
    <property type="entry name" value="RFX1-4/6/8-like_BCD"/>
</dbReference>
<evidence type="ECO:0000256" key="1">
    <source>
        <dbReference type="SAM" id="MobiDB-lite"/>
    </source>
</evidence>
<reference evidence="5 6" key="1">
    <citation type="submission" date="2019-05" db="EMBL/GenBank/DDBJ databases">
        <title>Emergence of the Ug99 lineage of the wheat stem rust pathogen through somatic hybridization.</title>
        <authorList>
            <person name="Li F."/>
            <person name="Upadhyaya N.M."/>
            <person name="Sperschneider J."/>
            <person name="Matny O."/>
            <person name="Nguyen-Phuc H."/>
            <person name="Mago R."/>
            <person name="Raley C."/>
            <person name="Miller M.E."/>
            <person name="Silverstein K.A.T."/>
            <person name="Henningsen E."/>
            <person name="Hirsch C.D."/>
            <person name="Visser B."/>
            <person name="Pretorius Z.A."/>
            <person name="Steffenson B.J."/>
            <person name="Schwessinger B."/>
            <person name="Dodds P.N."/>
            <person name="Figueroa M."/>
        </authorList>
    </citation>
    <scope>NUCLEOTIDE SEQUENCE [LARGE SCALE GENOMIC DNA]</scope>
    <source>
        <strain evidence="3">21-0</strain>
        <strain evidence="4 6">Ug99</strain>
    </source>
</reference>
<feature type="compositionally biased region" description="Basic and acidic residues" evidence="1">
    <location>
        <begin position="106"/>
        <end position="117"/>
    </location>
</feature>
<evidence type="ECO:0000313" key="6">
    <source>
        <dbReference type="Proteomes" id="UP000325313"/>
    </source>
</evidence>
<evidence type="ECO:0000313" key="5">
    <source>
        <dbReference type="Proteomes" id="UP000324748"/>
    </source>
</evidence>
<evidence type="ECO:0000313" key="4">
    <source>
        <dbReference type="EMBL" id="KAA1136138.1"/>
    </source>
</evidence>
<accession>A0A5B0SDV2</accession>
<feature type="region of interest" description="Disordered" evidence="1">
    <location>
        <begin position="100"/>
        <end position="123"/>
    </location>
</feature>
<evidence type="ECO:0000259" key="2">
    <source>
        <dbReference type="Pfam" id="PF25340"/>
    </source>
</evidence>
<dbReference type="OrthoDB" id="10056949at2759"/>
<dbReference type="Pfam" id="PF25340">
    <property type="entry name" value="BCD_RFX"/>
    <property type="match status" value="1"/>
</dbReference>
<dbReference type="Proteomes" id="UP000324748">
    <property type="component" value="Unassembled WGS sequence"/>
</dbReference>
<dbReference type="EMBL" id="VDEP01000036">
    <property type="protein sequence ID" value="KAA1136138.1"/>
    <property type="molecule type" value="Genomic_DNA"/>
</dbReference>
<name>A0A5B0SDV2_PUCGR</name>
<dbReference type="Proteomes" id="UP000325313">
    <property type="component" value="Unassembled WGS sequence"/>
</dbReference>
<gene>
    <name evidence="3" type="ORF">PGT21_017671</name>
    <name evidence="4" type="ORF">PGTUg99_033149</name>
</gene>
<keyword evidence="5" id="KW-1185">Reference proteome</keyword>